<proteinExistence type="inferred from homology"/>
<dbReference type="EMBL" id="FORT01000003">
    <property type="protein sequence ID" value="SFJ40895.1"/>
    <property type="molecule type" value="Genomic_DNA"/>
</dbReference>
<dbReference type="STRING" id="1884381.SAMN05518846_103270"/>
<dbReference type="Pfam" id="PF13407">
    <property type="entry name" value="Peripla_BP_4"/>
    <property type="match status" value="1"/>
</dbReference>
<evidence type="ECO:0000256" key="4">
    <source>
        <dbReference type="SAM" id="SignalP"/>
    </source>
</evidence>
<feature type="chain" id="PRO_5038749813" evidence="4">
    <location>
        <begin position="20"/>
        <end position="332"/>
    </location>
</feature>
<organism evidence="6 7">
    <name type="scientific">Brevibacillus centrosporus</name>
    <dbReference type="NCBI Taxonomy" id="54910"/>
    <lineage>
        <taxon>Bacteria</taxon>
        <taxon>Bacillati</taxon>
        <taxon>Bacillota</taxon>
        <taxon>Bacilli</taxon>
        <taxon>Bacillales</taxon>
        <taxon>Paenibacillaceae</taxon>
        <taxon>Brevibacillus</taxon>
    </lineage>
</organism>
<keyword evidence="7" id="KW-1185">Reference proteome</keyword>
<keyword evidence="3 4" id="KW-0732">Signal</keyword>
<dbReference type="RefSeq" id="WP_092267254.1">
    <property type="nucleotide sequence ID" value="NZ_FORT01000003.1"/>
</dbReference>
<evidence type="ECO:0000313" key="6">
    <source>
        <dbReference type="EMBL" id="SFJ40895.1"/>
    </source>
</evidence>
<evidence type="ECO:0000259" key="5">
    <source>
        <dbReference type="Pfam" id="PF13407"/>
    </source>
</evidence>
<evidence type="ECO:0000256" key="1">
    <source>
        <dbReference type="ARBA" id="ARBA00004196"/>
    </source>
</evidence>
<evidence type="ECO:0000256" key="3">
    <source>
        <dbReference type="ARBA" id="ARBA00022729"/>
    </source>
</evidence>
<evidence type="ECO:0000256" key="2">
    <source>
        <dbReference type="ARBA" id="ARBA00007639"/>
    </source>
</evidence>
<dbReference type="PANTHER" id="PTHR46847">
    <property type="entry name" value="D-ALLOSE-BINDING PERIPLASMIC PROTEIN-RELATED"/>
    <property type="match status" value="1"/>
</dbReference>
<dbReference type="InterPro" id="IPR028082">
    <property type="entry name" value="Peripla_BP_I"/>
</dbReference>
<reference evidence="7" key="1">
    <citation type="submission" date="2016-10" db="EMBL/GenBank/DDBJ databases">
        <authorList>
            <person name="Varghese N."/>
            <person name="Submissions S."/>
        </authorList>
    </citation>
    <scope>NUCLEOTIDE SEQUENCE [LARGE SCALE GENOMIC DNA]</scope>
    <source>
        <strain evidence="7">OK042</strain>
    </source>
</reference>
<name>A0A1I3R457_9BACL</name>
<comment type="subcellular location">
    <subcellularLocation>
        <location evidence="1">Cell envelope</location>
    </subcellularLocation>
</comment>
<dbReference type="GO" id="GO:0030313">
    <property type="term" value="C:cell envelope"/>
    <property type="evidence" value="ECO:0007669"/>
    <property type="project" value="UniProtKB-SubCell"/>
</dbReference>
<dbReference type="PROSITE" id="PS51257">
    <property type="entry name" value="PROKAR_LIPOPROTEIN"/>
    <property type="match status" value="1"/>
</dbReference>
<comment type="similarity">
    <text evidence="2">Belongs to the bacterial solute-binding protein 2 family.</text>
</comment>
<evidence type="ECO:0000313" key="7">
    <source>
        <dbReference type="Proteomes" id="UP000198915"/>
    </source>
</evidence>
<dbReference type="Proteomes" id="UP000198915">
    <property type="component" value="Unassembled WGS sequence"/>
</dbReference>
<feature type="signal peptide" evidence="4">
    <location>
        <begin position="1"/>
        <end position="19"/>
    </location>
</feature>
<dbReference type="PANTHER" id="PTHR46847:SF1">
    <property type="entry name" value="D-ALLOSE-BINDING PERIPLASMIC PROTEIN-RELATED"/>
    <property type="match status" value="1"/>
</dbReference>
<dbReference type="CDD" id="cd01536">
    <property type="entry name" value="PBP1_ABC_sugar_binding-like"/>
    <property type="match status" value="1"/>
</dbReference>
<dbReference type="GO" id="GO:0030246">
    <property type="term" value="F:carbohydrate binding"/>
    <property type="evidence" value="ECO:0007669"/>
    <property type="project" value="UniProtKB-ARBA"/>
</dbReference>
<dbReference type="AlphaFoldDB" id="A0A1I3R457"/>
<dbReference type="SUPFAM" id="SSF53822">
    <property type="entry name" value="Periplasmic binding protein-like I"/>
    <property type="match status" value="1"/>
</dbReference>
<gene>
    <name evidence="6" type="ORF">SAMN05518846_103270</name>
</gene>
<protein>
    <submittedName>
        <fullName evidence="6">Monosaccharide ABC transporter substrate-binding protein, CUT2 family</fullName>
    </submittedName>
</protein>
<dbReference type="InterPro" id="IPR025997">
    <property type="entry name" value="SBP_2_dom"/>
</dbReference>
<sequence>MKKLAVHSIILCTLMAVVAGCGGNAAPTNQPKQEAAPQAAAPDSGQKPKVTVVLKTLSSQYWKYVEAGAKKAFEDLGVEGKVIGPAAESQVMEQINMMEDALNQKPQALVVSPSQPDTAIPVFDKYKAANIPVLLVDTDANWDGKATFIGTDNYTAGKLGGEELAKQLTKGDKVALIAGALGNNATDDRIKGAKEALIAAGMNVVAEQPADSDKEKAMSVMENILQTNPDVKGLFSANDDMALGALRAIEAKGAAVKIIGTDGNIDALEQVIAGKLFGSVAQSPYDMGYKGVENAVKMIKGEQIEKRIDSGAEFIGKDNAQKKIEFLNGLSK</sequence>
<accession>A0A1I3R457</accession>
<feature type="domain" description="Periplasmic binding protein" evidence="5">
    <location>
        <begin position="51"/>
        <end position="303"/>
    </location>
</feature>
<dbReference type="Gene3D" id="3.40.50.2300">
    <property type="match status" value="2"/>
</dbReference>